<sequence>MQASQPSVQVESLQEQLNVVSKQRDGSVLQLSASQEEVKQYAVSLGNLQMALQHFQQEEQAMYSAELEKQKHLRAEWKKREEHLERKVLSLQEHLDEANTALDSASRRTEQIEELRKQNEV</sequence>
<dbReference type="EMBL" id="JASSZA010000013">
    <property type="protein sequence ID" value="KAK2095634.1"/>
    <property type="molecule type" value="Genomic_DNA"/>
</dbReference>
<dbReference type="PANTHER" id="PTHR18921">
    <property type="entry name" value="MYOSIN HEAVY CHAIN - RELATED"/>
    <property type="match status" value="1"/>
</dbReference>
<evidence type="ECO:0000313" key="5">
    <source>
        <dbReference type="EMBL" id="KAK2095634.1"/>
    </source>
</evidence>
<evidence type="ECO:0000256" key="2">
    <source>
        <dbReference type="ARBA" id="ARBA00023034"/>
    </source>
</evidence>
<organism evidence="5 6">
    <name type="scientific">Saguinus oedipus</name>
    <name type="common">Cotton-top tamarin</name>
    <name type="synonym">Oedipomidas oedipus</name>
    <dbReference type="NCBI Taxonomy" id="9490"/>
    <lineage>
        <taxon>Eukaryota</taxon>
        <taxon>Metazoa</taxon>
        <taxon>Chordata</taxon>
        <taxon>Craniata</taxon>
        <taxon>Vertebrata</taxon>
        <taxon>Euteleostomi</taxon>
        <taxon>Mammalia</taxon>
        <taxon>Eutheria</taxon>
        <taxon>Euarchontoglires</taxon>
        <taxon>Primates</taxon>
        <taxon>Haplorrhini</taxon>
        <taxon>Platyrrhini</taxon>
        <taxon>Cebidae</taxon>
        <taxon>Callitrichinae</taxon>
        <taxon>Saguinus</taxon>
    </lineage>
</organism>
<gene>
    <name evidence="5" type="primary">TRIP11_3</name>
    <name evidence="5" type="ORF">P7K49_027050</name>
</gene>
<keyword evidence="2" id="KW-0333">Golgi apparatus</keyword>
<reference evidence="5 6" key="1">
    <citation type="submission" date="2023-05" db="EMBL/GenBank/DDBJ databases">
        <title>B98-5 Cell Line De Novo Hybrid Assembly: An Optical Mapping Approach.</title>
        <authorList>
            <person name="Kananen K."/>
            <person name="Auerbach J.A."/>
            <person name="Kautto E."/>
            <person name="Blachly J.S."/>
        </authorList>
    </citation>
    <scope>NUCLEOTIDE SEQUENCE [LARGE SCALE GENOMIC DNA]</scope>
    <source>
        <strain evidence="5">B95-8</strain>
        <tissue evidence="5">Cell line</tissue>
    </source>
</reference>
<feature type="compositionally biased region" description="Basic and acidic residues" evidence="4">
    <location>
        <begin position="105"/>
        <end position="121"/>
    </location>
</feature>
<evidence type="ECO:0000256" key="3">
    <source>
        <dbReference type="ARBA" id="ARBA00023054"/>
    </source>
</evidence>
<evidence type="ECO:0000313" key="6">
    <source>
        <dbReference type="Proteomes" id="UP001266305"/>
    </source>
</evidence>
<accession>A0ABQ9UFR3</accession>
<dbReference type="PANTHER" id="PTHR18921:SF2">
    <property type="entry name" value="THYROID RECEPTOR-INTERACTING PROTEIN 11"/>
    <property type="match status" value="1"/>
</dbReference>
<protein>
    <submittedName>
        <fullName evidence="5">Thyroid receptor-interacting protein 11</fullName>
    </submittedName>
</protein>
<name>A0ABQ9UFR3_SAGOE</name>
<dbReference type="Proteomes" id="UP001266305">
    <property type="component" value="Unassembled WGS sequence"/>
</dbReference>
<keyword evidence="6" id="KW-1185">Reference proteome</keyword>
<keyword evidence="3" id="KW-0175">Coiled coil</keyword>
<comment type="subcellular location">
    <subcellularLocation>
        <location evidence="1">Golgi apparatus</location>
    </subcellularLocation>
</comment>
<comment type="caution">
    <text evidence="5">The sequence shown here is derived from an EMBL/GenBank/DDBJ whole genome shotgun (WGS) entry which is preliminary data.</text>
</comment>
<proteinExistence type="predicted"/>
<evidence type="ECO:0000256" key="1">
    <source>
        <dbReference type="ARBA" id="ARBA00004555"/>
    </source>
</evidence>
<evidence type="ECO:0000256" key="4">
    <source>
        <dbReference type="SAM" id="MobiDB-lite"/>
    </source>
</evidence>
<keyword evidence="5" id="KW-0675">Receptor</keyword>
<feature type="region of interest" description="Disordered" evidence="4">
    <location>
        <begin position="100"/>
        <end position="121"/>
    </location>
</feature>